<name>A0A9D2MYM6_9FIRM</name>
<gene>
    <name evidence="1" type="ORF">H9704_03395</name>
</gene>
<evidence type="ECO:0008006" key="3">
    <source>
        <dbReference type="Google" id="ProtNLM"/>
    </source>
</evidence>
<organism evidence="1 2">
    <name type="scientific">Candidatus Enterocloster excrementipullorum</name>
    <dbReference type="NCBI Taxonomy" id="2838559"/>
    <lineage>
        <taxon>Bacteria</taxon>
        <taxon>Bacillati</taxon>
        <taxon>Bacillota</taxon>
        <taxon>Clostridia</taxon>
        <taxon>Lachnospirales</taxon>
        <taxon>Lachnospiraceae</taxon>
        <taxon>Enterocloster</taxon>
    </lineage>
</organism>
<reference evidence="1" key="1">
    <citation type="journal article" date="2021" name="PeerJ">
        <title>Extensive microbial diversity within the chicken gut microbiome revealed by metagenomics and culture.</title>
        <authorList>
            <person name="Gilroy R."/>
            <person name="Ravi A."/>
            <person name="Getino M."/>
            <person name="Pursley I."/>
            <person name="Horton D.L."/>
            <person name="Alikhan N.F."/>
            <person name="Baker D."/>
            <person name="Gharbi K."/>
            <person name="Hall N."/>
            <person name="Watson M."/>
            <person name="Adriaenssens E.M."/>
            <person name="Foster-Nyarko E."/>
            <person name="Jarju S."/>
            <person name="Secka A."/>
            <person name="Antonio M."/>
            <person name="Oren A."/>
            <person name="Chaudhuri R.R."/>
            <person name="La Ragione R."/>
            <person name="Hildebrand F."/>
            <person name="Pallen M.J."/>
        </authorList>
    </citation>
    <scope>NUCLEOTIDE SEQUENCE</scope>
    <source>
        <strain evidence="1">CHK180-15479</strain>
    </source>
</reference>
<dbReference type="EMBL" id="DWWT01000013">
    <property type="protein sequence ID" value="HJC05187.1"/>
    <property type="molecule type" value="Genomic_DNA"/>
</dbReference>
<dbReference type="Proteomes" id="UP000823910">
    <property type="component" value="Unassembled WGS sequence"/>
</dbReference>
<dbReference type="AlphaFoldDB" id="A0A9D2MYM6"/>
<accession>A0A9D2MYM6</accession>
<evidence type="ECO:0000313" key="2">
    <source>
        <dbReference type="Proteomes" id="UP000823910"/>
    </source>
</evidence>
<protein>
    <recommendedName>
        <fullName evidence="3">Transposase (putative) YhgA-like domain-containing protein</fullName>
    </recommendedName>
</protein>
<comment type="caution">
    <text evidence="1">The sequence shown here is derived from an EMBL/GenBank/DDBJ whole genome shotgun (WGS) entry which is preliminary data.</text>
</comment>
<evidence type="ECO:0000313" key="1">
    <source>
        <dbReference type="EMBL" id="HJC05187.1"/>
    </source>
</evidence>
<reference evidence="1" key="2">
    <citation type="submission" date="2021-04" db="EMBL/GenBank/DDBJ databases">
        <authorList>
            <person name="Gilroy R."/>
        </authorList>
    </citation>
    <scope>NUCLEOTIDE SEQUENCE</scope>
    <source>
        <strain evidence="1">CHK180-15479</strain>
    </source>
</reference>
<sequence>MEDGRAAYLLLGIEGQTSVHYAAPVRNLLYDALQYAKQVEQAAKSRRMTGSHKNHGRGEFLSGFYRDDRLIPVITLVLFFSPDAWDAPRSLHEMMAVQDPVILSMVPDYQIHMVAPAEIRTEDFGKFRTSLGDVLTFIKYSKDKQKMQEWFRDAKEGRMFGKKEVDVLNACVNAKIRMESNEEEMDMCEAFRQMIEEATEQATAKATKQTTERVQLNSIKNLMHNLHMTAEQAIAALGISEAEGEKLMRRL</sequence>
<proteinExistence type="predicted"/>